<reference evidence="2 3" key="1">
    <citation type="submission" date="2024-01" db="EMBL/GenBank/DDBJ databases">
        <title>Genome assemblies of Stephania.</title>
        <authorList>
            <person name="Yang L."/>
        </authorList>
    </citation>
    <scope>NUCLEOTIDE SEQUENCE [LARGE SCALE GENOMIC DNA]</scope>
    <source>
        <strain evidence="2">JXDWG</strain>
        <tissue evidence="2">Leaf</tissue>
    </source>
</reference>
<keyword evidence="1" id="KW-0812">Transmembrane</keyword>
<keyword evidence="1" id="KW-1133">Transmembrane helix</keyword>
<gene>
    <name evidence="2" type="ORF">Scep_029604</name>
</gene>
<name>A0AAP0E1B0_9MAGN</name>
<accession>A0AAP0E1B0</accession>
<evidence type="ECO:0000313" key="2">
    <source>
        <dbReference type="EMBL" id="KAK9083133.1"/>
    </source>
</evidence>
<dbReference type="EMBL" id="JBBNAG010000013">
    <property type="protein sequence ID" value="KAK9083133.1"/>
    <property type="molecule type" value="Genomic_DNA"/>
</dbReference>
<sequence>MNDNKFILVLQVVKFSFRFRVLFIVFIFFILGFHLSKLKAEKSQAPYFYLLLRNSQKLCFQRFNFIANNLNCLKEHVKGLLRSLSLVRRHGKKNEGRYWSCGSLHHFRDKYPLRELCPKCPVRYLAKRHIKKEETNKD</sequence>
<dbReference type="AlphaFoldDB" id="A0AAP0E1B0"/>
<keyword evidence="3" id="KW-1185">Reference proteome</keyword>
<feature type="transmembrane region" description="Helical" evidence="1">
    <location>
        <begin position="15"/>
        <end position="35"/>
    </location>
</feature>
<keyword evidence="1" id="KW-0472">Membrane</keyword>
<organism evidence="2 3">
    <name type="scientific">Stephania cephalantha</name>
    <dbReference type="NCBI Taxonomy" id="152367"/>
    <lineage>
        <taxon>Eukaryota</taxon>
        <taxon>Viridiplantae</taxon>
        <taxon>Streptophyta</taxon>
        <taxon>Embryophyta</taxon>
        <taxon>Tracheophyta</taxon>
        <taxon>Spermatophyta</taxon>
        <taxon>Magnoliopsida</taxon>
        <taxon>Ranunculales</taxon>
        <taxon>Menispermaceae</taxon>
        <taxon>Menispermoideae</taxon>
        <taxon>Cissampelideae</taxon>
        <taxon>Stephania</taxon>
    </lineage>
</organism>
<proteinExistence type="predicted"/>
<comment type="caution">
    <text evidence="2">The sequence shown here is derived from an EMBL/GenBank/DDBJ whole genome shotgun (WGS) entry which is preliminary data.</text>
</comment>
<evidence type="ECO:0000313" key="3">
    <source>
        <dbReference type="Proteomes" id="UP001419268"/>
    </source>
</evidence>
<evidence type="ECO:0000256" key="1">
    <source>
        <dbReference type="SAM" id="Phobius"/>
    </source>
</evidence>
<dbReference type="Proteomes" id="UP001419268">
    <property type="component" value="Unassembled WGS sequence"/>
</dbReference>
<protein>
    <submittedName>
        <fullName evidence="2">Uncharacterized protein</fullName>
    </submittedName>
</protein>